<accession>A0A0A8ZJV3</accession>
<organism evidence="1">
    <name type="scientific">Arundo donax</name>
    <name type="common">Giant reed</name>
    <name type="synonym">Donax arundinaceus</name>
    <dbReference type="NCBI Taxonomy" id="35708"/>
    <lineage>
        <taxon>Eukaryota</taxon>
        <taxon>Viridiplantae</taxon>
        <taxon>Streptophyta</taxon>
        <taxon>Embryophyta</taxon>
        <taxon>Tracheophyta</taxon>
        <taxon>Spermatophyta</taxon>
        <taxon>Magnoliopsida</taxon>
        <taxon>Liliopsida</taxon>
        <taxon>Poales</taxon>
        <taxon>Poaceae</taxon>
        <taxon>PACMAD clade</taxon>
        <taxon>Arundinoideae</taxon>
        <taxon>Arundineae</taxon>
        <taxon>Arundo</taxon>
    </lineage>
</organism>
<proteinExistence type="predicted"/>
<sequence>MQDLEASASSGFLFHAVPVLPIPTSQLWYCLSSLIPRLRPD</sequence>
<dbReference type="EMBL" id="GBRH01260865">
    <property type="protein sequence ID" value="JAD37030.1"/>
    <property type="molecule type" value="Transcribed_RNA"/>
</dbReference>
<protein>
    <submittedName>
        <fullName evidence="1">Uncharacterized protein</fullName>
    </submittedName>
</protein>
<name>A0A0A8ZJV3_ARUDO</name>
<reference evidence="1" key="2">
    <citation type="journal article" date="2015" name="Data Brief">
        <title>Shoot transcriptome of the giant reed, Arundo donax.</title>
        <authorList>
            <person name="Barrero R.A."/>
            <person name="Guerrero F.D."/>
            <person name="Moolhuijzen P."/>
            <person name="Goolsby J.A."/>
            <person name="Tidwell J."/>
            <person name="Bellgard S.E."/>
            <person name="Bellgard M.I."/>
        </authorList>
    </citation>
    <scope>NUCLEOTIDE SEQUENCE</scope>
    <source>
        <tissue evidence="1">Shoot tissue taken approximately 20 cm above the soil surface</tissue>
    </source>
</reference>
<reference evidence="1" key="1">
    <citation type="submission" date="2014-09" db="EMBL/GenBank/DDBJ databases">
        <authorList>
            <person name="Magalhaes I.L.F."/>
            <person name="Oliveira U."/>
            <person name="Santos F.R."/>
            <person name="Vidigal T.H.D.A."/>
            <person name="Brescovit A.D."/>
            <person name="Santos A.J."/>
        </authorList>
    </citation>
    <scope>NUCLEOTIDE SEQUENCE</scope>
    <source>
        <tissue evidence="1">Shoot tissue taken approximately 20 cm above the soil surface</tissue>
    </source>
</reference>
<dbReference type="AlphaFoldDB" id="A0A0A8ZJV3"/>
<evidence type="ECO:0000313" key="1">
    <source>
        <dbReference type="EMBL" id="JAD37030.1"/>
    </source>
</evidence>